<feature type="domain" description="Topoisomerase 6 subunit A/Spo11 TOPRIM" evidence="1">
    <location>
        <begin position="13"/>
        <end position="159"/>
    </location>
</feature>
<reference evidence="2 3" key="1">
    <citation type="journal article" date="2018" name="Mol. Plant">
        <title>The genome of Artemisia annua provides insight into the evolution of Asteraceae family and artemisinin biosynthesis.</title>
        <authorList>
            <person name="Shen Q."/>
            <person name="Zhang L."/>
            <person name="Liao Z."/>
            <person name="Wang S."/>
            <person name="Yan T."/>
            <person name="Shi P."/>
            <person name="Liu M."/>
            <person name="Fu X."/>
            <person name="Pan Q."/>
            <person name="Wang Y."/>
            <person name="Lv Z."/>
            <person name="Lu X."/>
            <person name="Zhang F."/>
            <person name="Jiang W."/>
            <person name="Ma Y."/>
            <person name="Chen M."/>
            <person name="Hao X."/>
            <person name="Li L."/>
            <person name="Tang Y."/>
            <person name="Lv G."/>
            <person name="Zhou Y."/>
            <person name="Sun X."/>
            <person name="Brodelius P.E."/>
            <person name="Rose J.K.C."/>
            <person name="Tang K."/>
        </authorList>
    </citation>
    <scope>NUCLEOTIDE SEQUENCE [LARGE SCALE GENOMIC DNA]</scope>
    <source>
        <strain evidence="3">cv. Huhao1</strain>
        <tissue evidence="2">Leaf</tissue>
    </source>
</reference>
<dbReference type="InterPro" id="IPR036078">
    <property type="entry name" value="Spo11/TopoVI_A_sf"/>
</dbReference>
<dbReference type="GO" id="GO:0007131">
    <property type="term" value="P:reciprocal meiotic recombination"/>
    <property type="evidence" value="ECO:0007669"/>
    <property type="project" value="TreeGrafter"/>
</dbReference>
<name>A0A2U1PE52_ARTAN</name>
<comment type="caution">
    <text evidence="2">The sequence shown here is derived from an EMBL/GenBank/DDBJ whole genome shotgun (WGS) entry which is preliminary data.</text>
</comment>
<dbReference type="GO" id="GO:0042138">
    <property type="term" value="P:meiotic DNA double-strand break formation"/>
    <property type="evidence" value="ECO:0007669"/>
    <property type="project" value="TreeGrafter"/>
</dbReference>
<accession>A0A2U1PE52</accession>
<keyword evidence="2" id="KW-0413">Isomerase</keyword>
<organism evidence="2 3">
    <name type="scientific">Artemisia annua</name>
    <name type="common">Sweet wormwood</name>
    <dbReference type="NCBI Taxonomy" id="35608"/>
    <lineage>
        <taxon>Eukaryota</taxon>
        <taxon>Viridiplantae</taxon>
        <taxon>Streptophyta</taxon>
        <taxon>Embryophyta</taxon>
        <taxon>Tracheophyta</taxon>
        <taxon>Spermatophyta</taxon>
        <taxon>Magnoliopsida</taxon>
        <taxon>eudicotyledons</taxon>
        <taxon>Gunneridae</taxon>
        <taxon>Pentapetalae</taxon>
        <taxon>asterids</taxon>
        <taxon>campanulids</taxon>
        <taxon>Asterales</taxon>
        <taxon>Asteraceae</taxon>
        <taxon>Asteroideae</taxon>
        <taxon>Anthemideae</taxon>
        <taxon>Artemisiinae</taxon>
        <taxon>Artemisia</taxon>
    </lineage>
</organism>
<dbReference type="GO" id="GO:0003677">
    <property type="term" value="F:DNA binding"/>
    <property type="evidence" value="ECO:0007669"/>
    <property type="project" value="InterPro"/>
</dbReference>
<dbReference type="Pfam" id="PF21180">
    <property type="entry name" value="TOP6A-Spo11_Toprim"/>
    <property type="match status" value="1"/>
</dbReference>
<evidence type="ECO:0000313" key="3">
    <source>
        <dbReference type="Proteomes" id="UP000245207"/>
    </source>
</evidence>
<dbReference type="Gene3D" id="3.40.1360.10">
    <property type="match status" value="1"/>
</dbReference>
<dbReference type="EMBL" id="PKPP01001280">
    <property type="protein sequence ID" value="PWA84013.1"/>
    <property type="molecule type" value="Genomic_DNA"/>
</dbReference>
<dbReference type="STRING" id="35608.A0A2U1PE52"/>
<dbReference type="GO" id="GO:0003918">
    <property type="term" value="F:DNA topoisomerase type II (double strand cut, ATP-hydrolyzing) activity"/>
    <property type="evidence" value="ECO:0007669"/>
    <property type="project" value="InterPro"/>
</dbReference>
<dbReference type="PANTHER" id="PTHR10848:SF0">
    <property type="entry name" value="MEIOTIC RECOMBINATION PROTEIN SPO11"/>
    <property type="match status" value="1"/>
</dbReference>
<proteinExistence type="predicted"/>
<dbReference type="PANTHER" id="PTHR10848">
    <property type="entry name" value="MEIOTIC RECOMBINATION PROTEIN SPO11"/>
    <property type="match status" value="1"/>
</dbReference>
<sequence>MSDFEVVACRAKFILVVEKEAYYSSLVEDEINKKVDCILIIGHGMPDMATRYFLQHLTKQVNIPVFGLVDCDPFWVSILCTYTCGSENSVFDCDNLVTPGIKWLGVRPSDLDKYVLMSDPFDESKILERLMKKDFLNDKASWMEELEKKSKEMRRCDLVLLNCETVLQKVLRRIGWVW</sequence>
<dbReference type="GO" id="GO:0000706">
    <property type="term" value="P:meiotic DNA double-strand break processing"/>
    <property type="evidence" value="ECO:0007669"/>
    <property type="project" value="TreeGrafter"/>
</dbReference>
<dbReference type="PRINTS" id="PR01550">
    <property type="entry name" value="TOP6AFAMILY"/>
</dbReference>
<protein>
    <submittedName>
        <fullName evidence="2">Type II DNA topoisomerase VI subunit</fullName>
    </submittedName>
</protein>
<dbReference type="InterPro" id="IPR002815">
    <property type="entry name" value="Spo11/TopoVI_A"/>
</dbReference>
<keyword evidence="3" id="KW-1185">Reference proteome</keyword>
<dbReference type="OrthoDB" id="5377392at2759"/>
<dbReference type="CDD" id="cd00223">
    <property type="entry name" value="TOPRIM_TopoIIB_SPO"/>
    <property type="match status" value="1"/>
</dbReference>
<evidence type="ECO:0000259" key="1">
    <source>
        <dbReference type="Pfam" id="PF21180"/>
    </source>
</evidence>
<dbReference type="AlphaFoldDB" id="A0A2U1PE52"/>
<dbReference type="Proteomes" id="UP000245207">
    <property type="component" value="Unassembled WGS sequence"/>
</dbReference>
<gene>
    <name evidence="2" type="ORF">CTI12_AA163050</name>
</gene>
<dbReference type="GO" id="GO:0000228">
    <property type="term" value="C:nuclear chromosome"/>
    <property type="evidence" value="ECO:0007669"/>
    <property type="project" value="TreeGrafter"/>
</dbReference>
<dbReference type="InterPro" id="IPR034136">
    <property type="entry name" value="TOPRIM_Topo6A/Spo11"/>
</dbReference>
<evidence type="ECO:0000313" key="2">
    <source>
        <dbReference type="EMBL" id="PWA84013.1"/>
    </source>
</evidence>
<dbReference type="SUPFAM" id="SSF56726">
    <property type="entry name" value="DNA topoisomerase IV, alpha subunit"/>
    <property type="match status" value="1"/>
</dbReference>